<dbReference type="NCBIfam" id="TIGR03737">
    <property type="entry name" value="PRTRC_B"/>
    <property type="match status" value="1"/>
</dbReference>
<dbReference type="InterPro" id="IPR022280">
    <property type="entry name" value="PRTRC_protein-B"/>
</dbReference>
<gene>
    <name evidence="1" type="ORF">NTU39_05305</name>
</gene>
<keyword evidence="2" id="KW-1185">Reference proteome</keyword>
<evidence type="ECO:0000313" key="1">
    <source>
        <dbReference type="EMBL" id="UVA80442.1"/>
    </source>
</evidence>
<dbReference type="Proteomes" id="UP001058980">
    <property type="component" value="Chromosome"/>
</dbReference>
<reference evidence="1" key="1">
    <citation type="submission" date="2022-08" db="EMBL/GenBank/DDBJ databases">
        <title>Multi-unit outbreak of Pandoraea commovens among non-cystic fibrosis intensive care patients from 2019 to 2021 in Berlin, Germany.</title>
        <authorList>
            <person name="Menzel P."/>
        </authorList>
    </citation>
    <scope>NUCLEOTIDE SEQUENCE</scope>
    <source>
        <strain evidence="1">LB-19-202-79</strain>
    </source>
</reference>
<proteinExistence type="predicted"/>
<dbReference type="Pfam" id="PF14460">
    <property type="entry name" value="Prok-E2_D"/>
    <property type="match status" value="1"/>
</dbReference>
<name>A0ABY5QI34_9BURK</name>
<organism evidence="1 2">
    <name type="scientific">Pandoraea commovens</name>
    <dbReference type="NCBI Taxonomy" id="2508289"/>
    <lineage>
        <taxon>Bacteria</taxon>
        <taxon>Pseudomonadati</taxon>
        <taxon>Pseudomonadota</taxon>
        <taxon>Betaproteobacteria</taxon>
        <taxon>Burkholderiales</taxon>
        <taxon>Burkholderiaceae</taxon>
        <taxon>Pandoraea</taxon>
    </lineage>
</organism>
<sequence>MYTDTGRAQAYATCHPIHIADDVPHLGPGTALTHDDLADFAAVAQEQAAYAGFVPERLVFTQPNLIAWWRPAEKRHVWFATDDAIGERAGITEHPPLLFVASHRGWHVFALRKNARPTPESALFNAPYYNVWQGGRICTGSAQTPKAATPESIKGFEDAFFRSRFTHTNQPRLIKRKGGAAQLWVDLLDGATFPLSALIPADETLASAIHRISKGEK</sequence>
<accession>A0ABY5QI34</accession>
<evidence type="ECO:0000313" key="2">
    <source>
        <dbReference type="Proteomes" id="UP001058980"/>
    </source>
</evidence>
<dbReference type="InterPro" id="IPR032787">
    <property type="entry name" value="Prok-E2_D"/>
</dbReference>
<dbReference type="EMBL" id="CP102780">
    <property type="protein sequence ID" value="UVA80442.1"/>
    <property type="molecule type" value="Genomic_DNA"/>
</dbReference>
<protein>
    <submittedName>
        <fullName evidence="1">PRTRC system protein B</fullName>
    </submittedName>
</protein>
<dbReference type="RefSeq" id="WP_257959374.1">
    <property type="nucleotide sequence ID" value="NZ_CP102780.1"/>
</dbReference>